<keyword evidence="1" id="KW-0472">Membrane</keyword>
<proteinExistence type="predicted"/>
<dbReference type="EMBL" id="JBFSHR010000051">
    <property type="protein sequence ID" value="MEX6430401.1"/>
    <property type="molecule type" value="Genomic_DNA"/>
</dbReference>
<feature type="domain" description="YdbS-like PH" evidence="2">
    <location>
        <begin position="95"/>
        <end position="157"/>
    </location>
</feature>
<sequence>MGQYEPQSPGLDQLSSRTQRVVGTMLDSDERLVAVIHPHWWLVLGPASVFVAASVIAVLLTTLNYPLLSLVGLVILGVAVVNMVVRGLQWYFEMLVVTDRRVRFARGVVLRRTSEIPLRHVNDITTEQGIIGRLLHFGRLRIDSGNASGNELVTFIPNPARLQQLLASLEDRGSNYSLPATLPGDGDDRLSRLERLAILHAGGFLTQREFEQAKASLLREADGQS</sequence>
<evidence type="ECO:0000259" key="2">
    <source>
        <dbReference type="Pfam" id="PF03703"/>
    </source>
</evidence>
<protein>
    <submittedName>
        <fullName evidence="3">PH domain-containing protein</fullName>
    </submittedName>
</protein>
<keyword evidence="4" id="KW-1185">Reference proteome</keyword>
<evidence type="ECO:0000313" key="4">
    <source>
        <dbReference type="Proteomes" id="UP001560267"/>
    </source>
</evidence>
<dbReference type="PANTHER" id="PTHR37938">
    <property type="entry name" value="BLL0215 PROTEIN"/>
    <property type="match status" value="1"/>
</dbReference>
<evidence type="ECO:0000313" key="3">
    <source>
        <dbReference type="EMBL" id="MEX6430401.1"/>
    </source>
</evidence>
<dbReference type="Pfam" id="PF03703">
    <property type="entry name" value="bPH_2"/>
    <property type="match status" value="1"/>
</dbReference>
<organism evidence="3 4">
    <name type="scientific">Ferrimicrobium acidiphilum</name>
    <dbReference type="NCBI Taxonomy" id="121039"/>
    <lineage>
        <taxon>Bacteria</taxon>
        <taxon>Bacillati</taxon>
        <taxon>Actinomycetota</taxon>
        <taxon>Acidimicrobiia</taxon>
        <taxon>Acidimicrobiales</taxon>
        <taxon>Acidimicrobiaceae</taxon>
        <taxon>Ferrimicrobium</taxon>
    </lineage>
</organism>
<dbReference type="Proteomes" id="UP001560267">
    <property type="component" value="Unassembled WGS sequence"/>
</dbReference>
<dbReference type="PANTHER" id="PTHR37938:SF1">
    <property type="entry name" value="BLL0215 PROTEIN"/>
    <property type="match status" value="1"/>
</dbReference>
<keyword evidence="1" id="KW-1133">Transmembrane helix</keyword>
<accession>A0ABV3Y4B3</accession>
<reference evidence="3 4" key="1">
    <citation type="submission" date="2024-07" db="EMBL/GenBank/DDBJ databases">
        <title>Draft Genome Sequence of Ferrimicrobium acidiphilum Strain YE2023, Isolated from a Pulp of Bioleach Reactor.</title>
        <authorList>
            <person name="Elkina Y.A."/>
            <person name="Bulaeva A.G."/>
            <person name="Beletsky A.V."/>
            <person name="Mardanov A.V."/>
        </authorList>
    </citation>
    <scope>NUCLEOTIDE SEQUENCE [LARGE SCALE GENOMIC DNA]</scope>
    <source>
        <strain evidence="3 4">YE2023</strain>
    </source>
</reference>
<name>A0ABV3Y4B3_9ACTN</name>
<dbReference type="InterPro" id="IPR005182">
    <property type="entry name" value="YdbS-like_PH"/>
</dbReference>
<dbReference type="RefSeq" id="WP_298405658.1">
    <property type="nucleotide sequence ID" value="NZ_JBFSHR010000051.1"/>
</dbReference>
<comment type="caution">
    <text evidence="3">The sequence shown here is derived from an EMBL/GenBank/DDBJ whole genome shotgun (WGS) entry which is preliminary data.</text>
</comment>
<gene>
    <name evidence="3" type="ORF">AB6A68_11240</name>
</gene>
<feature type="transmembrane region" description="Helical" evidence="1">
    <location>
        <begin position="40"/>
        <end position="61"/>
    </location>
</feature>
<keyword evidence="1" id="KW-0812">Transmembrane</keyword>
<evidence type="ECO:0000256" key="1">
    <source>
        <dbReference type="SAM" id="Phobius"/>
    </source>
</evidence>
<feature type="transmembrane region" description="Helical" evidence="1">
    <location>
        <begin position="67"/>
        <end position="85"/>
    </location>
</feature>